<dbReference type="GO" id="GO:0046872">
    <property type="term" value="F:metal ion binding"/>
    <property type="evidence" value="ECO:0007669"/>
    <property type="project" value="UniProtKB-KW"/>
</dbReference>
<dbReference type="GO" id="GO:0050163">
    <property type="term" value="F:oxaloacetate tautomerase activity"/>
    <property type="evidence" value="ECO:0007669"/>
    <property type="project" value="UniProtKB-ARBA"/>
</dbReference>
<feature type="region of interest" description="Disordered" evidence="3">
    <location>
        <begin position="1"/>
        <end position="22"/>
    </location>
</feature>
<dbReference type="Gene3D" id="3.90.850.10">
    <property type="entry name" value="Fumarylacetoacetase-like, C-terminal domain"/>
    <property type="match status" value="1"/>
</dbReference>
<dbReference type="GeneID" id="19320352"/>
<name>A0A061H663_9BASI</name>
<evidence type="ECO:0000259" key="4">
    <source>
        <dbReference type="Pfam" id="PF01557"/>
    </source>
</evidence>
<proteinExistence type="inferred from homology"/>
<dbReference type="PANTHER" id="PTHR11820:SF7">
    <property type="entry name" value="ACYLPYRUVASE FAHD1, MITOCHONDRIAL"/>
    <property type="match status" value="1"/>
</dbReference>
<dbReference type="GO" id="GO:0006107">
    <property type="term" value="P:oxaloacetate metabolic process"/>
    <property type="evidence" value="ECO:0007669"/>
    <property type="project" value="UniProtKB-ARBA"/>
</dbReference>
<reference evidence="5 6" key="1">
    <citation type="journal article" date="2013" name="Plant Cell">
        <title>The transition from a phytopathogenic smut ancestor to an anamorphic biocontrol agent deciphered by comparative whole-genome analysis.</title>
        <authorList>
            <person name="Lefebvre F."/>
            <person name="Joly D.L."/>
            <person name="Labbe C."/>
            <person name="Teichmann B."/>
            <person name="Linning R."/>
            <person name="Belzile F."/>
            <person name="Bakkeren G."/>
            <person name="Belanger R.R."/>
        </authorList>
    </citation>
    <scope>NUCLEOTIDE SEQUENCE [LARGE SCALE GENOMIC DNA]</scope>
    <source>
        <strain evidence="5 6">PF-1</strain>
    </source>
</reference>
<dbReference type="eggNOG" id="KOG1535">
    <property type="taxonomic scope" value="Eukaryota"/>
</dbReference>
<dbReference type="InterPro" id="IPR036663">
    <property type="entry name" value="Fumarylacetoacetase_C_sf"/>
</dbReference>
<dbReference type="FunFam" id="3.90.850.10:FF:000002">
    <property type="entry name" value="2-hydroxyhepta-2,4-diene-1,7-dioate isomerase"/>
    <property type="match status" value="1"/>
</dbReference>
<comment type="similarity">
    <text evidence="1">Belongs to the FAH family.</text>
</comment>
<dbReference type="InterPro" id="IPR011234">
    <property type="entry name" value="Fumarylacetoacetase-like_C"/>
</dbReference>
<keyword evidence="2" id="KW-0479">Metal-binding</keyword>
<evidence type="ECO:0000313" key="6">
    <source>
        <dbReference type="Proteomes" id="UP000053664"/>
    </source>
</evidence>
<dbReference type="Pfam" id="PF01557">
    <property type="entry name" value="FAA_hydrolase"/>
    <property type="match status" value="1"/>
</dbReference>
<dbReference type="SUPFAM" id="SSF56529">
    <property type="entry name" value="FAH"/>
    <property type="match status" value="1"/>
</dbReference>
<protein>
    <recommendedName>
        <fullName evidence="4">Fumarylacetoacetase-like C-terminal domain-containing protein</fullName>
    </recommendedName>
</protein>
<dbReference type="OrthoDB" id="411064at2759"/>
<dbReference type="HOGENOM" id="CLU_028458_2_1_1"/>
<evidence type="ECO:0000256" key="1">
    <source>
        <dbReference type="ARBA" id="ARBA00010211"/>
    </source>
</evidence>
<evidence type="ECO:0000256" key="3">
    <source>
        <dbReference type="SAM" id="MobiDB-lite"/>
    </source>
</evidence>
<sequence>MQRRKADKPSSDASAAKAARREEVQCAHCEEKPGTLTYKSYLDGKVEVCNECHDFLTKPYSRVVRFDPASTTQVCYGVPADPDQDIGLAIARGETVLIDTLSGPSLFELGDRFGGHRESADVILSPLDEDEIGAIRCIGLNYKNHAEECNLPIPTVPTLFLKGENALASPYPAETTVVPKAFVKDDAADYESEIAIIIGKHCKDVSEEEAMDYVFGITAANDISSRKAQFAQSQWCFSKSFDGACPVGPCVVLRSAIDDWAKVKVTGTHNGKVVQESTLDDLIFSIPKIVSVLSQGTTLRPGTLILTGTPAGVGWMQEPKNTLQDGDEFHVSVSHGVGTLVSKIEFEK</sequence>
<dbReference type="AlphaFoldDB" id="A0A061H663"/>
<dbReference type="Proteomes" id="UP000053664">
    <property type="component" value="Unassembled WGS sequence"/>
</dbReference>
<evidence type="ECO:0000256" key="2">
    <source>
        <dbReference type="ARBA" id="ARBA00022723"/>
    </source>
</evidence>
<feature type="domain" description="Fumarylacetoacetase-like C-terminal" evidence="4">
    <location>
        <begin position="135"/>
        <end position="344"/>
    </location>
</feature>
<gene>
    <name evidence="5" type="ORF">PFL1_06274</name>
</gene>
<dbReference type="KEGG" id="pfp:PFL1_06274"/>
<dbReference type="GO" id="GO:0018773">
    <property type="term" value="F:acetylpyruvate hydrolase activity"/>
    <property type="evidence" value="ECO:0007669"/>
    <property type="project" value="TreeGrafter"/>
</dbReference>
<dbReference type="PANTHER" id="PTHR11820">
    <property type="entry name" value="ACYLPYRUVASE"/>
    <property type="match status" value="1"/>
</dbReference>
<accession>A0A061H663</accession>
<organism evidence="5 6">
    <name type="scientific">Pseudozyma flocculosa PF-1</name>
    <dbReference type="NCBI Taxonomy" id="1277687"/>
    <lineage>
        <taxon>Eukaryota</taxon>
        <taxon>Fungi</taxon>
        <taxon>Dikarya</taxon>
        <taxon>Basidiomycota</taxon>
        <taxon>Ustilaginomycotina</taxon>
        <taxon>Ustilaginomycetes</taxon>
        <taxon>Ustilaginales</taxon>
        <taxon>Ustilaginaceae</taxon>
        <taxon>Pseudozyma</taxon>
    </lineage>
</organism>
<dbReference type="RefSeq" id="XP_007882006.1">
    <property type="nucleotide sequence ID" value="XM_007883815.1"/>
</dbReference>
<evidence type="ECO:0000313" key="5">
    <source>
        <dbReference type="EMBL" id="EPQ26066.1"/>
    </source>
</evidence>
<dbReference type="EMBL" id="KE361647">
    <property type="protein sequence ID" value="EPQ26066.1"/>
    <property type="molecule type" value="Genomic_DNA"/>
</dbReference>